<proteinExistence type="predicted"/>
<dbReference type="OrthoDB" id="4566424at2"/>
<name>A0A7K0CY25_9NOCA</name>
<feature type="transmembrane region" description="Helical" evidence="1">
    <location>
        <begin position="6"/>
        <end position="26"/>
    </location>
</feature>
<accession>A0A7K0CY25</accession>
<evidence type="ECO:0000256" key="1">
    <source>
        <dbReference type="SAM" id="Phobius"/>
    </source>
</evidence>
<dbReference type="EMBL" id="WEGK01000003">
    <property type="protein sequence ID" value="MQY18407.1"/>
    <property type="molecule type" value="Genomic_DNA"/>
</dbReference>
<keyword evidence="1" id="KW-1133">Transmembrane helix</keyword>
<dbReference type="AlphaFoldDB" id="A0A7K0CY25"/>
<protein>
    <submittedName>
        <fullName evidence="2">Uncharacterized protein</fullName>
    </submittedName>
</protein>
<dbReference type="RefSeq" id="WP_153408877.1">
    <property type="nucleotide sequence ID" value="NZ_WEGK01000003.1"/>
</dbReference>
<keyword evidence="1" id="KW-0812">Transmembrane</keyword>
<organism evidence="2 3">
    <name type="scientific">Nocardia macrotermitis</name>
    <dbReference type="NCBI Taxonomy" id="2585198"/>
    <lineage>
        <taxon>Bacteria</taxon>
        <taxon>Bacillati</taxon>
        <taxon>Actinomycetota</taxon>
        <taxon>Actinomycetes</taxon>
        <taxon>Mycobacteriales</taxon>
        <taxon>Nocardiaceae</taxon>
        <taxon>Nocardia</taxon>
    </lineage>
</organism>
<reference evidence="2 3" key="1">
    <citation type="submission" date="2019-10" db="EMBL/GenBank/DDBJ databases">
        <title>Nocardia macrotermitis sp. nov. and Nocardia aurantia sp. nov., isolated from the gut of fungus growing-termite Macrotermes natalensis.</title>
        <authorList>
            <person name="Benndorf R."/>
            <person name="Schwitalla J."/>
            <person name="Martin K."/>
            <person name="De Beer W."/>
            <person name="Kaster A.-K."/>
            <person name="Vollmers J."/>
            <person name="Poulsen M."/>
            <person name="Beemelmanns C."/>
        </authorList>
    </citation>
    <scope>NUCLEOTIDE SEQUENCE [LARGE SCALE GENOMIC DNA]</scope>
    <source>
        <strain evidence="2 3">RB20</strain>
    </source>
</reference>
<keyword evidence="1" id="KW-0472">Membrane</keyword>
<keyword evidence="3" id="KW-1185">Reference proteome</keyword>
<sequence length="83" mass="9447">MTLDILAFVLPVIVLILVIAGLLIGWSELSDPPTSTNCANCDRWMINKHHRAQPICLRCRVKYLFAEPQPHPHPRPSDLSRIH</sequence>
<dbReference type="Proteomes" id="UP000438448">
    <property type="component" value="Unassembled WGS sequence"/>
</dbReference>
<gene>
    <name evidence="2" type="ORF">NRB20_14830</name>
</gene>
<evidence type="ECO:0000313" key="2">
    <source>
        <dbReference type="EMBL" id="MQY18407.1"/>
    </source>
</evidence>
<comment type="caution">
    <text evidence="2">The sequence shown here is derived from an EMBL/GenBank/DDBJ whole genome shotgun (WGS) entry which is preliminary data.</text>
</comment>
<evidence type="ECO:0000313" key="3">
    <source>
        <dbReference type="Proteomes" id="UP000438448"/>
    </source>
</evidence>